<comment type="caution">
    <text evidence="1">The sequence shown here is derived from an EMBL/GenBank/DDBJ whole genome shotgun (WGS) entry which is preliminary data.</text>
</comment>
<evidence type="ECO:0000313" key="1">
    <source>
        <dbReference type="EMBL" id="GGY71640.1"/>
    </source>
</evidence>
<sequence length="246" mass="27891">MTNHVLLDNITHKDLKIITKKSAEFGDNQRGVITFPTEFRAIQNEYPIFFQRNPDTDEFQAVAMLGFEEGENLFLDEKGWNANYIPAAINRDPFLIGYKNDTQDGAPIKRVAVHVDMDSPRISKNDQGAAVFLPYGGNSEYLERIQRMLLVIQDGVPTSKAMFDAFKKWDLLEPFTLNIEFIDGKKYSLINNFTVNEEKLYQLDGAALQELNSTGFLFSAYMVIASMANIQTLIEKRNSLLAKTSA</sequence>
<dbReference type="RefSeq" id="WP_189417336.1">
    <property type="nucleotide sequence ID" value="NZ_BMYZ01000001.1"/>
</dbReference>
<protein>
    <submittedName>
        <fullName evidence="1">SapC family protein</fullName>
    </submittedName>
</protein>
<dbReference type="Pfam" id="PF07277">
    <property type="entry name" value="SapC"/>
    <property type="match status" value="1"/>
</dbReference>
<gene>
    <name evidence="1" type="ORF">GCM10011613_15590</name>
</gene>
<dbReference type="InterPro" id="IPR010836">
    <property type="entry name" value="SapC"/>
</dbReference>
<reference evidence="2" key="1">
    <citation type="journal article" date="2019" name="Int. J. Syst. Evol. Microbiol.">
        <title>The Global Catalogue of Microorganisms (GCM) 10K type strain sequencing project: providing services to taxonomists for standard genome sequencing and annotation.</title>
        <authorList>
            <consortium name="The Broad Institute Genomics Platform"/>
            <consortium name="The Broad Institute Genome Sequencing Center for Infectious Disease"/>
            <person name="Wu L."/>
            <person name="Ma J."/>
        </authorList>
    </citation>
    <scope>NUCLEOTIDE SEQUENCE [LARGE SCALE GENOMIC DNA]</scope>
    <source>
        <strain evidence="2">KCTC 32239</strain>
    </source>
</reference>
<keyword evidence="2" id="KW-1185">Reference proteome</keyword>
<name>A0ABQ3B2V8_9GAMM</name>
<evidence type="ECO:0000313" key="2">
    <source>
        <dbReference type="Proteomes" id="UP000619761"/>
    </source>
</evidence>
<accession>A0ABQ3B2V8</accession>
<dbReference type="EMBL" id="BMYZ01000001">
    <property type="protein sequence ID" value="GGY71640.1"/>
    <property type="molecule type" value="Genomic_DNA"/>
</dbReference>
<organism evidence="1 2">
    <name type="scientific">Cellvibrio zantedeschiae</name>
    <dbReference type="NCBI Taxonomy" id="1237077"/>
    <lineage>
        <taxon>Bacteria</taxon>
        <taxon>Pseudomonadati</taxon>
        <taxon>Pseudomonadota</taxon>
        <taxon>Gammaproteobacteria</taxon>
        <taxon>Cellvibrionales</taxon>
        <taxon>Cellvibrionaceae</taxon>
        <taxon>Cellvibrio</taxon>
    </lineage>
</organism>
<proteinExistence type="predicted"/>
<dbReference type="Proteomes" id="UP000619761">
    <property type="component" value="Unassembled WGS sequence"/>
</dbReference>